<dbReference type="InterPro" id="IPR001478">
    <property type="entry name" value="PDZ"/>
</dbReference>
<feature type="signal peptide" evidence="6">
    <location>
        <begin position="1"/>
        <end position="21"/>
    </location>
</feature>
<dbReference type="GO" id="GO:0030288">
    <property type="term" value="C:outer membrane-bounded periplasmic space"/>
    <property type="evidence" value="ECO:0007669"/>
    <property type="project" value="TreeGrafter"/>
</dbReference>
<dbReference type="InterPro" id="IPR004447">
    <property type="entry name" value="Peptidase_S41A"/>
</dbReference>
<keyword evidence="6" id="KW-0732">Signal</keyword>
<keyword evidence="3 5" id="KW-0378">Hydrolase</keyword>
<dbReference type="InterPro" id="IPR005151">
    <property type="entry name" value="Tail-specific_protease"/>
</dbReference>
<dbReference type="GO" id="GO:0004175">
    <property type="term" value="F:endopeptidase activity"/>
    <property type="evidence" value="ECO:0007669"/>
    <property type="project" value="TreeGrafter"/>
</dbReference>
<evidence type="ECO:0000259" key="7">
    <source>
        <dbReference type="PROSITE" id="PS50106"/>
    </source>
</evidence>
<dbReference type="PANTHER" id="PTHR32060:SF22">
    <property type="entry name" value="CARBOXYL-TERMINAL-PROCESSING PEPTIDASE 3, CHLOROPLASTIC"/>
    <property type="match status" value="1"/>
</dbReference>
<dbReference type="NCBIfam" id="TIGR00225">
    <property type="entry name" value="prc"/>
    <property type="match status" value="1"/>
</dbReference>
<dbReference type="GO" id="GO:0007165">
    <property type="term" value="P:signal transduction"/>
    <property type="evidence" value="ECO:0007669"/>
    <property type="project" value="TreeGrafter"/>
</dbReference>
<dbReference type="EMBL" id="SOBW01000007">
    <property type="protein sequence ID" value="TDU42931.1"/>
    <property type="molecule type" value="Genomic_DNA"/>
</dbReference>
<dbReference type="InterPro" id="IPR040573">
    <property type="entry name" value="TSP_N"/>
</dbReference>
<evidence type="ECO:0000313" key="9">
    <source>
        <dbReference type="Proteomes" id="UP000294689"/>
    </source>
</evidence>
<keyword evidence="4 5" id="KW-0720">Serine protease</keyword>
<keyword evidence="9" id="KW-1185">Reference proteome</keyword>
<dbReference type="InterPro" id="IPR029045">
    <property type="entry name" value="ClpP/crotonase-like_dom_sf"/>
</dbReference>
<dbReference type="AlphaFoldDB" id="A0A4R7Q840"/>
<feature type="domain" description="PDZ" evidence="7">
    <location>
        <begin position="276"/>
        <end position="361"/>
    </location>
</feature>
<evidence type="ECO:0000256" key="1">
    <source>
        <dbReference type="ARBA" id="ARBA00009179"/>
    </source>
</evidence>
<evidence type="ECO:0000313" key="8">
    <source>
        <dbReference type="EMBL" id="TDU42931.1"/>
    </source>
</evidence>
<proteinExistence type="inferred from homology"/>
<dbReference type="Gene3D" id="2.30.42.10">
    <property type="match status" value="1"/>
</dbReference>
<dbReference type="SMART" id="SM00228">
    <property type="entry name" value="PDZ"/>
    <property type="match status" value="1"/>
</dbReference>
<dbReference type="Pfam" id="PF00595">
    <property type="entry name" value="PDZ"/>
    <property type="match status" value="1"/>
</dbReference>
<dbReference type="InterPro" id="IPR036034">
    <property type="entry name" value="PDZ_sf"/>
</dbReference>
<dbReference type="Pfam" id="PF17804">
    <property type="entry name" value="TSP_NTD"/>
    <property type="match status" value="1"/>
</dbReference>
<dbReference type="CDD" id="cd07560">
    <property type="entry name" value="Peptidase_S41_CPP"/>
    <property type="match status" value="1"/>
</dbReference>
<dbReference type="GO" id="GO:0006508">
    <property type="term" value="P:proteolysis"/>
    <property type="evidence" value="ECO:0007669"/>
    <property type="project" value="UniProtKB-KW"/>
</dbReference>
<dbReference type="Pfam" id="PF11818">
    <property type="entry name" value="DUF3340"/>
    <property type="match status" value="1"/>
</dbReference>
<dbReference type="SMART" id="SM00245">
    <property type="entry name" value="TSPc"/>
    <property type="match status" value="1"/>
</dbReference>
<feature type="chain" id="PRO_5020323290" evidence="6">
    <location>
        <begin position="22"/>
        <end position="737"/>
    </location>
</feature>
<evidence type="ECO:0000256" key="5">
    <source>
        <dbReference type="RuleBase" id="RU004404"/>
    </source>
</evidence>
<reference evidence="8 9" key="1">
    <citation type="submission" date="2019-03" db="EMBL/GenBank/DDBJ databases">
        <title>Genomic Encyclopedia of Archaeal and Bacterial Type Strains, Phase II (KMG-II): from individual species to whole genera.</title>
        <authorList>
            <person name="Goeker M."/>
        </authorList>
    </citation>
    <scope>NUCLEOTIDE SEQUENCE [LARGE SCALE GENOMIC DNA]</scope>
    <source>
        <strain evidence="8 9">DSM 28135</strain>
    </source>
</reference>
<dbReference type="GO" id="GO:0008236">
    <property type="term" value="F:serine-type peptidase activity"/>
    <property type="evidence" value="ECO:0007669"/>
    <property type="project" value="UniProtKB-KW"/>
</dbReference>
<dbReference type="Gene3D" id="3.90.226.10">
    <property type="entry name" value="2-enoyl-CoA Hydratase, Chain A, domain 1"/>
    <property type="match status" value="1"/>
</dbReference>
<evidence type="ECO:0000256" key="4">
    <source>
        <dbReference type="ARBA" id="ARBA00022825"/>
    </source>
</evidence>
<sequence>MKDIMKRNYKILLLALMLAFASCSFTTKTFDDPDKDKLLMQLITYVLGEGHFSPKDINDEFSEHVFKSYLDQIDPFKRYFYASDIKEFEAYRDKIDDQLKNHDLAFFNLTHQRLLQRIEESKAIYQDVLSNPFDFSVEEEINTEYKTLEYVKSKKEMRERWRTQLKFSTIANYDDLISQQENTFANKKKVQGMTIVEGEEELIFMPDTVAKVKDKKPLAELEKEARKSTLNSINELYDYIEERQREDWFAVYLNAIVAEFDPHTFYYAPEDKERFDVAMSGKFEGIGARLQKKMDVITITEIISGGPAWKQNKLEVGDQILKVKQDDDQPSVNVVGMRLDDAVKLIKGPKGTDVILTTKRVDGTIEDLTITRDVVELEEVYAKSSTVKKDGKKFGVINLPGFYVNMDDYNKRNAATDVKLEIERLKKENIEGLVLDLRNNGGGSLQTVIDMAGLFIKDGPIVQVKTTGGQKEVLKDKDKSIAWDGPLVILVNENSASASEILAAAMQDYKRALVIGSQQTFGKGTVQTVLDLNRMVKNNTSGDMGALKYTIQKYYRINGGSTQLEGVKSDIVVPDRYSYIALGEKNQENPLAYDKIDATDYTVWDTAVDYKQAIANSTARIAQNEQLKLIDENARWVKRIRDKEEYSLNYDNYKAALKLNEEEAKHFEKLTDYKTNLTFTSLPYEMKLMAADSVLKEKRDRWHKALSQDVYVEEALNVLNDLRTSYTIKKVANNVKE</sequence>
<evidence type="ECO:0000256" key="3">
    <source>
        <dbReference type="ARBA" id="ARBA00022801"/>
    </source>
</evidence>
<dbReference type="PROSITE" id="PS51257">
    <property type="entry name" value="PROKAR_LIPOPROTEIN"/>
    <property type="match status" value="1"/>
</dbReference>
<gene>
    <name evidence="8" type="ORF">BXY82_0334</name>
</gene>
<comment type="caution">
    <text evidence="8">The sequence shown here is derived from an EMBL/GenBank/DDBJ whole genome shotgun (WGS) entry which is preliminary data.</text>
</comment>
<accession>A0A4R7Q840</accession>
<dbReference type="Proteomes" id="UP000294689">
    <property type="component" value="Unassembled WGS sequence"/>
</dbReference>
<evidence type="ECO:0000256" key="6">
    <source>
        <dbReference type="SAM" id="SignalP"/>
    </source>
</evidence>
<dbReference type="PROSITE" id="PS50106">
    <property type="entry name" value="PDZ"/>
    <property type="match status" value="1"/>
</dbReference>
<dbReference type="InterPro" id="IPR020992">
    <property type="entry name" value="Tail_Prtase_C"/>
</dbReference>
<comment type="similarity">
    <text evidence="1 5">Belongs to the peptidase S41A family.</text>
</comment>
<dbReference type="CDD" id="cd06782">
    <property type="entry name" value="cpPDZ_CPP-like"/>
    <property type="match status" value="1"/>
</dbReference>
<name>A0A4R7Q840_9FLAO</name>
<dbReference type="Pfam" id="PF03572">
    <property type="entry name" value="Peptidase_S41"/>
    <property type="match status" value="1"/>
</dbReference>
<keyword evidence="2 5" id="KW-0645">Protease</keyword>
<protein>
    <submittedName>
        <fullName evidence="8">Carboxyl-terminal processing protease</fullName>
    </submittedName>
</protein>
<dbReference type="SUPFAM" id="SSF52096">
    <property type="entry name" value="ClpP/crotonase"/>
    <property type="match status" value="1"/>
</dbReference>
<dbReference type="PANTHER" id="PTHR32060">
    <property type="entry name" value="TAIL-SPECIFIC PROTEASE"/>
    <property type="match status" value="1"/>
</dbReference>
<organism evidence="8 9">
    <name type="scientific">Gelidibacter sediminis</name>
    <dbReference type="NCBI Taxonomy" id="1608710"/>
    <lineage>
        <taxon>Bacteria</taxon>
        <taxon>Pseudomonadati</taxon>
        <taxon>Bacteroidota</taxon>
        <taxon>Flavobacteriia</taxon>
        <taxon>Flavobacteriales</taxon>
        <taxon>Flavobacteriaceae</taxon>
        <taxon>Gelidibacter</taxon>
    </lineage>
</organism>
<dbReference type="SUPFAM" id="SSF50156">
    <property type="entry name" value="PDZ domain-like"/>
    <property type="match status" value="1"/>
</dbReference>
<evidence type="ECO:0000256" key="2">
    <source>
        <dbReference type="ARBA" id="ARBA00022670"/>
    </source>
</evidence>